<gene>
    <name evidence="1" type="ORF">SAMN04487943_101325</name>
</gene>
<evidence type="ECO:0000313" key="1">
    <source>
        <dbReference type="EMBL" id="SFL39349.1"/>
    </source>
</evidence>
<dbReference type="RefSeq" id="WP_091480174.1">
    <property type="nucleotide sequence ID" value="NZ_FOTR01000001.1"/>
</dbReference>
<name>A0A1I4HAP6_9BACI</name>
<evidence type="ECO:0000313" key="2">
    <source>
        <dbReference type="Proteomes" id="UP000198565"/>
    </source>
</evidence>
<organism evidence="1 2">
    <name type="scientific">Gracilibacillus orientalis</name>
    <dbReference type="NCBI Taxonomy" id="334253"/>
    <lineage>
        <taxon>Bacteria</taxon>
        <taxon>Bacillati</taxon>
        <taxon>Bacillota</taxon>
        <taxon>Bacilli</taxon>
        <taxon>Bacillales</taxon>
        <taxon>Bacillaceae</taxon>
        <taxon>Gracilibacillus</taxon>
    </lineage>
</organism>
<dbReference type="OrthoDB" id="9965090at2"/>
<dbReference type="STRING" id="334253.SAMN04487943_101325"/>
<reference evidence="2" key="1">
    <citation type="submission" date="2016-10" db="EMBL/GenBank/DDBJ databases">
        <authorList>
            <person name="Varghese N."/>
            <person name="Submissions S."/>
        </authorList>
    </citation>
    <scope>NUCLEOTIDE SEQUENCE [LARGE SCALE GENOMIC DNA]</scope>
    <source>
        <strain evidence="2">CGMCC 1.4250</strain>
    </source>
</reference>
<accession>A0A1I4HAP6</accession>
<sequence>MNDQERLDKIMEEVEINVDGITEEIRSYELTPTQYEWFLVKMGEKQELEMLRKHDAKDYAQLHYFLNGRTNRLGESVVNIIIDLVKELEQQNKRYEEWLEYISKIEQPDGGYVSGIEVAVTAANNALQNK</sequence>
<dbReference type="Proteomes" id="UP000198565">
    <property type="component" value="Unassembled WGS sequence"/>
</dbReference>
<proteinExistence type="predicted"/>
<dbReference type="EMBL" id="FOTR01000001">
    <property type="protein sequence ID" value="SFL39349.1"/>
    <property type="molecule type" value="Genomic_DNA"/>
</dbReference>
<keyword evidence="2" id="KW-1185">Reference proteome</keyword>
<dbReference type="AlphaFoldDB" id="A0A1I4HAP6"/>
<protein>
    <submittedName>
        <fullName evidence="1">Uncharacterized protein</fullName>
    </submittedName>
</protein>